<keyword evidence="1" id="KW-0812">Transmembrane</keyword>
<dbReference type="Proteomes" id="UP000176241">
    <property type="component" value="Unassembled WGS sequence"/>
</dbReference>
<evidence type="ECO:0000313" key="2">
    <source>
        <dbReference type="EMBL" id="OGY44357.1"/>
    </source>
</evidence>
<feature type="transmembrane region" description="Helical" evidence="1">
    <location>
        <begin position="91"/>
        <end position="109"/>
    </location>
</feature>
<protein>
    <submittedName>
        <fullName evidence="2">Uncharacterized protein</fullName>
    </submittedName>
</protein>
<sequence length="536" mass="59294">MANQINHVRLKNKSNVVNQILNELYELDGSLKKHEKELIKIINKILVSKPDTKFDQAFAKRLRAELLAKTSSKQTTSLLNKLTKLFTMKKLAYVAGGAVLTALILIPVLNSLNQSKFTPTFDTGLKITRVGDNAFGLLEPEATVSDLGLEQAKSAVAPLGLGAGDAIVAPRSQAGGGSGYATSESAMIVPPDYLMVNYKYVYKGEPITLDQDKLPVLKRIRGIGSAGQIAGLLSSFNLGLADLSAFSDSKVQNVSFIQDKPYGYAINANLEEGSLTIYQNWQTWPLGQCQDEKCYEAQRVTISDVPTDEELIRIANDFLSQHKISLENYGDPFVDNNWRVYYAQTVNQAELYLPDSLTVLYPLEIQGQGVYEGYGYPAGLSVTVSIRDKRVNGVNSLFTQNYQSSMYEAETDFNRILKFAETGGVYSYPFADATTVYEIELGEPKLGYLKKWNYKNGQTEELLVPALIFPVINQPQTEATTKQILPNAYKQNVVVPLIKEVLAEFEAGNDDPIRILPMPAPEPLIMDNPAEETNNN</sequence>
<evidence type="ECO:0000256" key="1">
    <source>
        <dbReference type="SAM" id="Phobius"/>
    </source>
</evidence>
<accession>A0A1G1XYG3</accession>
<gene>
    <name evidence="2" type="ORF">A2731_00110</name>
</gene>
<dbReference type="AlphaFoldDB" id="A0A1G1XYG3"/>
<keyword evidence="1" id="KW-0472">Membrane</keyword>
<evidence type="ECO:0000313" key="3">
    <source>
        <dbReference type="Proteomes" id="UP000176241"/>
    </source>
</evidence>
<dbReference type="STRING" id="1797533.A2731_00110"/>
<proteinExistence type="predicted"/>
<dbReference type="EMBL" id="MHIC01000029">
    <property type="protein sequence ID" value="OGY44357.1"/>
    <property type="molecule type" value="Genomic_DNA"/>
</dbReference>
<comment type="caution">
    <text evidence="2">The sequence shown here is derived from an EMBL/GenBank/DDBJ whole genome shotgun (WGS) entry which is preliminary data.</text>
</comment>
<organism evidence="2 3">
    <name type="scientific">Candidatus Buchananbacteria bacterium RIFCSPHIGHO2_01_FULL_39_8</name>
    <dbReference type="NCBI Taxonomy" id="1797533"/>
    <lineage>
        <taxon>Bacteria</taxon>
        <taxon>Candidatus Buchananiibacteriota</taxon>
    </lineage>
</organism>
<name>A0A1G1XYG3_9BACT</name>
<reference evidence="2 3" key="1">
    <citation type="journal article" date="2016" name="Nat. Commun.">
        <title>Thousands of microbial genomes shed light on interconnected biogeochemical processes in an aquifer system.</title>
        <authorList>
            <person name="Anantharaman K."/>
            <person name="Brown C.T."/>
            <person name="Hug L.A."/>
            <person name="Sharon I."/>
            <person name="Castelle C.J."/>
            <person name="Probst A.J."/>
            <person name="Thomas B.C."/>
            <person name="Singh A."/>
            <person name="Wilkins M.J."/>
            <person name="Karaoz U."/>
            <person name="Brodie E.L."/>
            <person name="Williams K.H."/>
            <person name="Hubbard S.S."/>
            <person name="Banfield J.F."/>
        </authorList>
    </citation>
    <scope>NUCLEOTIDE SEQUENCE [LARGE SCALE GENOMIC DNA]</scope>
</reference>
<keyword evidence="1" id="KW-1133">Transmembrane helix</keyword>